<protein>
    <submittedName>
        <fullName evidence="1">Uncharacterized protein</fullName>
    </submittedName>
</protein>
<dbReference type="Proteomes" id="UP000045840">
    <property type="component" value="Unassembled WGS sequence"/>
</dbReference>
<reference evidence="2 3" key="2">
    <citation type="submission" date="2015-03" db="EMBL/GenBank/DDBJ databases">
        <authorList>
            <consortium name="Pathogen Informatics"/>
            <person name="Murphy D."/>
        </authorList>
    </citation>
    <scope>NUCLEOTIDE SEQUENCE [LARGE SCALE GENOMIC DNA]</scope>
    <source>
        <strain evidence="3">type strain: CIP110230</strain>
        <strain evidence="2">Type strain: CIP110230</strain>
    </source>
</reference>
<evidence type="ECO:0000313" key="4">
    <source>
        <dbReference type="Proteomes" id="UP000045840"/>
    </source>
</evidence>
<sequence length="126" mass="14488">MLLTLEMIWSHDLKRTMLTLDELDMTYGPELVEAINNYTAKSALTPPGLWTRKYKNHHYLTQSVEALPFFMFLKTYELVPVVGEFLGKNFKFVWPSDDNHPDTSFNVWIGTPTESESVAIAMQLTA</sequence>
<dbReference type="EMBL" id="CQAZ01000003">
    <property type="protein sequence ID" value="CNH17172.1"/>
    <property type="molecule type" value="Genomic_DNA"/>
</dbReference>
<evidence type="ECO:0000313" key="1">
    <source>
        <dbReference type="EMBL" id="CNH17172.1"/>
    </source>
</evidence>
<dbReference type="RefSeq" id="WP_049609414.1">
    <property type="nucleotide sequence ID" value="NZ_CAWMMU010000005.1"/>
</dbReference>
<reference evidence="1" key="1">
    <citation type="submission" date="2015-03" db="EMBL/GenBank/DDBJ databases">
        <authorList>
            <person name="Murphy D."/>
        </authorList>
    </citation>
    <scope>NUCLEOTIDE SEQUENCE [LARGE SCALE GENOMIC DNA]</scope>
    <source>
        <strain evidence="1">A125KOH2</strain>
    </source>
</reference>
<dbReference type="EMBL" id="CWJL01000005">
    <property type="protein sequence ID" value="CRY65699.1"/>
    <property type="molecule type" value="Genomic_DNA"/>
</dbReference>
<dbReference type="AlphaFoldDB" id="A0A0T9NL24"/>
<name>A0A0T9NL24_9GAMM</name>
<proteinExistence type="predicted"/>
<accession>A0A0T9NL24</accession>
<evidence type="ECO:0000313" key="2">
    <source>
        <dbReference type="EMBL" id="CRY65699.1"/>
    </source>
</evidence>
<gene>
    <name evidence="1" type="ORF">ERS008529_00549</name>
    <name evidence="2" type="ORF">ERS137968_01457</name>
</gene>
<dbReference type="Proteomes" id="UP000044625">
    <property type="component" value="Unassembled WGS sequence"/>
</dbReference>
<keyword evidence="3" id="KW-1185">Reference proteome</keyword>
<reference evidence="4" key="3">
    <citation type="submission" date="2015-03" db="EMBL/GenBank/DDBJ databases">
        <authorList>
            <consortium name="Pathogen Informatics"/>
        </authorList>
    </citation>
    <scope>NUCLEOTIDE SEQUENCE [LARGE SCALE GENOMIC DNA]</scope>
    <source>
        <strain evidence="4">A125KOH2</strain>
    </source>
</reference>
<evidence type="ECO:0000313" key="3">
    <source>
        <dbReference type="Proteomes" id="UP000044625"/>
    </source>
</evidence>
<organism evidence="1 4">
    <name type="scientific">Yersinia pekkanenii</name>
    <dbReference type="NCBI Taxonomy" id="1288385"/>
    <lineage>
        <taxon>Bacteria</taxon>
        <taxon>Pseudomonadati</taxon>
        <taxon>Pseudomonadota</taxon>
        <taxon>Gammaproteobacteria</taxon>
        <taxon>Enterobacterales</taxon>
        <taxon>Yersiniaceae</taxon>
        <taxon>Yersinia</taxon>
    </lineage>
</organism>